<dbReference type="OrthoDB" id="9812459at2"/>
<name>A0A0R3DHG2_9BRAD</name>
<dbReference type="AlphaFoldDB" id="A0A0R3DHG2"/>
<protein>
    <submittedName>
        <fullName evidence="2">Host cell attachment protein</fullName>
    </submittedName>
</protein>
<sequence>MSNKEAYIRLPHRALVFVGDGRKALFLLNEGDGLNPRLKVQQAFEDENPPTREQGSDKPGRALFRTQPNRSAMEQTDWHDIEKHRFARTVAGALDRLLRELQADRLVVVAPPRTLADLRRSFSPAVQKSIVAELAKDLTGLSASDISEYLASRS</sequence>
<keyword evidence="3" id="KW-1185">Reference proteome</keyword>
<dbReference type="EMBL" id="LJYG01000089">
    <property type="protein sequence ID" value="KRQ09322.1"/>
    <property type="molecule type" value="Genomic_DNA"/>
</dbReference>
<dbReference type="STRING" id="989370.AOQ71_20920"/>
<accession>A0A0R3DHG2</accession>
<dbReference type="RefSeq" id="WP_057750230.1">
    <property type="nucleotide sequence ID" value="NZ_LJYG01000089.1"/>
</dbReference>
<dbReference type="Pfam" id="PF18856">
    <property type="entry name" value="baeRF_family12"/>
    <property type="match status" value="1"/>
</dbReference>
<dbReference type="Proteomes" id="UP000051936">
    <property type="component" value="Unassembled WGS sequence"/>
</dbReference>
<reference evidence="2 3" key="1">
    <citation type="submission" date="2015-09" db="EMBL/GenBank/DDBJ databases">
        <title>Draft Genome Sequence of Bradyrhizobium manausense Strain BR 3351T, a Novel Symbiotic Nitrogen-Fixing Alphaproteobacterium Isolated from Brazilian Amazon Rain Forest.</title>
        <authorList>
            <person name="De Araujo J.L."/>
            <person name="Zilli J.E."/>
        </authorList>
    </citation>
    <scope>NUCLEOTIDE SEQUENCE [LARGE SCALE GENOMIC DNA]</scope>
    <source>
        <strain evidence="2 3">BR3351</strain>
    </source>
</reference>
<organism evidence="2 3">
    <name type="scientific">Bradyrhizobium manausense</name>
    <dbReference type="NCBI Taxonomy" id="989370"/>
    <lineage>
        <taxon>Bacteria</taxon>
        <taxon>Pseudomonadati</taxon>
        <taxon>Pseudomonadota</taxon>
        <taxon>Alphaproteobacteria</taxon>
        <taxon>Hyphomicrobiales</taxon>
        <taxon>Nitrobacteraceae</taxon>
        <taxon>Bradyrhizobium</taxon>
    </lineage>
</organism>
<feature type="region of interest" description="Disordered" evidence="1">
    <location>
        <begin position="43"/>
        <end position="76"/>
    </location>
</feature>
<evidence type="ECO:0000256" key="1">
    <source>
        <dbReference type="SAM" id="MobiDB-lite"/>
    </source>
</evidence>
<proteinExistence type="predicted"/>
<comment type="caution">
    <text evidence="2">The sequence shown here is derived from an EMBL/GenBank/DDBJ whole genome shotgun (WGS) entry which is preliminary data.</text>
</comment>
<evidence type="ECO:0000313" key="2">
    <source>
        <dbReference type="EMBL" id="KRQ09322.1"/>
    </source>
</evidence>
<evidence type="ECO:0000313" key="3">
    <source>
        <dbReference type="Proteomes" id="UP000051936"/>
    </source>
</evidence>
<gene>
    <name evidence="2" type="ORF">AOQ71_20920</name>
</gene>
<dbReference type="InterPro" id="IPR041374">
    <property type="entry name" value="BaeRF_family12"/>
</dbReference>